<evidence type="ECO:0000256" key="1">
    <source>
        <dbReference type="SAM" id="MobiDB-lite"/>
    </source>
</evidence>
<dbReference type="AlphaFoldDB" id="A0A7Y6MD04"/>
<protein>
    <submittedName>
        <fullName evidence="2">Uncharacterized protein</fullName>
    </submittedName>
</protein>
<organism evidence="2 3">
    <name type="scientific">Nonomuraea rhodomycinica</name>
    <dbReference type="NCBI Taxonomy" id="1712872"/>
    <lineage>
        <taxon>Bacteria</taxon>
        <taxon>Bacillati</taxon>
        <taxon>Actinomycetota</taxon>
        <taxon>Actinomycetes</taxon>
        <taxon>Streptosporangiales</taxon>
        <taxon>Streptosporangiaceae</taxon>
        <taxon>Nonomuraea</taxon>
    </lineage>
</organism>
<feature type="region of interest" description="Disordered" evidence="1">
    <location>
        <begin position="115"/>
        <end position="137"/>
    </location>
</feature>
<keyword evidence="3" id="KW-1185">Reference proteome</keyword>
<proteinExistence type="predicted"/>
<name>A0A7Y6MD04_9ACTN</name>
<evidence type="ECO:0000313" key="2">
    <source>
        <dbReference type="EMBL" id="NUW43337.1"/>
    </source>
</evidence>
<reference evidence="2 3" key="1">
    <citation type="submission" date="2020-06" db="EMBL/GenBank/DDBJ databases">
        <authorList>
            <person name="Chanama M."/>
        </authorList>
    </citation>
    <scope>NUCLEOTIDE SEQUENCE [LARGE SCALE GENOMIC DNA]</scope>
    <source>
        <strain evidence="2 3">TBRC6557</strain>
    </source>
</reference>
<dbReference type="Proteomes" id="UP000546126">
    <property type="component" value="Unassembled WGS sequence"/>
</dbReference>
<dbReference type="RefSeq" id="WP_175602862.1">
    <property type="nucleotide sequence ID" value="NZ_JABWGO010000006.1"/>
</dbReference>
<gene>
    <name evidence="2" type="ORF">HT134_24860</name>
</gene>
<sequence>MSERWRSRPAFRQRTTRAVACRPRPLTDTPLQVPDAITGQLTAHLLDRSGVVDLIEAEIGTRPGPPGVPVRTVLLAVLLDAYYNGKTVLAEAWRLVTFRLAPALQERLGLIPITAGDPHQESASSRRFYRGFDRRRE</sequence>
<evidence type="ECO:0000313" key="3">
    <source>
        <dbReference type="Proteomes" id="UP000546126"/>
    </source>
</evidence>
<comment type="caution">
    <text evidence="2">The sequence shown here is derived from an EMBL/GenBank/DDBJ whole genome shotgun (WGS) entry which is preliminary data.</text>
</comment>
<accession>A0A7Y6MD04</accession>
<dbReference type="EMBL" id="JABWGO010000006">
    <property type="protein sequence ID" value="NUW43337.1"/>
    <property type="molecule type" value="Genomic_DNA"/>
</dbReference>